<keyword evidence="10" id="KW-0472">Membrane</keyword>
<evidence type="ECO:0000256" key="10">
    <source>
        <dbReference type="SAM" id="Phobius"/>
    </source>
</evidence>
<feature type="binding site" evidence="7">
    <location>
        <position position="451"/>
    </location>
    <ligand>
        <name>ATP</name>
        <dbReference type="ChEBI" id="CHEBI:30616"/>
    </ligand>
</feature>
<name>A0AAV5UMN6_9BILA</name>
<dbReference type="PANTHER" id="PTHR12450">
    <property type="entry name" value="DENTIN MATRIX PROTEIN 4 PROTEIN FAM20"/>
    <property type="match status" value="1"/>
</dbReference>
<dbReference type="AlphaFoldDB" id="A0AAV5UMN6"/>
<dbReference type="GO" id="GO:0004674">
    <property type="term" value="F:protein serine/threonine kinase activity"/>
    <property type="evidence" value="ECO:0007669"/>
    <property type="project" value="TreeGrafter"/>
</dbReference>
<gene>
    <name evidence="12" type="ORF">PENTCL1PPCAC_29314</name>
</gene>
<evidence type="ECO:0000313" key="13">
    <source>
        <dbReference type="Proteomes" id="UP001432027"/>
    </source>
</evidence>
<dbReference type="PANTHER" id="PTHR12450:SF22">
    <property type="entry name" value="EXTRACELLULAR SERINE_THREONINE PROTEIN CG31145"/>
    <property type="match status" value="1"/>
</dbReference>
<dbReference type="GO" id="GO:0046872">
    <property type="term" value="F:metal ion binding"/>
    <property type="evidence" value="ECO:0007669"/>
    <property type="project" value="UniProtKB-KW"/>
</dbReference>
<evidence type="ECO:0000313" key="12">
    <source>
        <dbReference type="EMBL" id="GMT07140.1"/>
    </source>
</evidence>
<feature type="region of interest" description="Disordered" evidence="9">
    <location>
        <begin position="565"/>
        <end position="602"/>
    </location>
</feature>
<accession>A0AAV5UMN6</accession>
<keyword evidence="10" id="KW-0812">Transmembrane</keyword>
<feature type="binding site" evidence="7">
    <location>
        <begin position="375"/>
        <end position="378"/>
    </location>
    <ligand>
        <name>ATP</name>
        <dbReference type="ChEBI" id="CHEBI:30616"/>
    </ligand>
</feature>
<evidence type="ECO:0000256" key="8">
    <source>
        <dbReference type="PIRSR" id="PIRSR624869-3"/>
    </source>
</evidence>
<feature type="transmembrane region" description="Helical" evidence="10">
    <location>
        <begin position="78"/>
        <end position="96"/>
    </location>
</feature>
<feature type="domain" description="FAM20 C-terminal" evidence="11">
    <location>
        <begin position="339"/>
        <end position="559"/>
    </location>
</feature>
<keyword evidence="8" id="KW-0479">Metal-binding</keyword>
<comment type="similarity">
    <text evidence="2">Belongs to the FAM20 family.</text>
</comment>
<dbReference type="Proteomes" id="UP001432027">
    <property type="component" value="Unassembled WGS sequence"/>
</dbReference>
<feature type="binding site" evidence="7">
    <location>
        <position position="293"/>
    </location>
    <ligand>
        <name>ATP</name>
        <dbReference type="ChEBI" id="CHEBI:30616"/>
    </ligand>
</feature>
<protein>
    <recommendedName>
        <fullName evidence="11">FAM20 C-terminal domain-containing protein</fullName>
    </recommendedName>
</protein>
<dbReference type="GO" id="GO:0005794">
    <property type="term" value="C:Golgi apparatus"/>
    <property type="evidence" value="ECO:0007669"/>
    <property type="project" value="UniProtKB-SubCell"/>
</dbReference>
<keyword evidence="4" id="KW-1015">Disulfide bond</keyword>
<dbReference type="EMBL" id="BTSX01000006">
    <property type="protein sequence ID" value="GMT07140.1"/>
    <property type="molecule type" value="Genomic_DNA"/>
</dbReference>
<evidence type="ECO:0000256" key="5">
    <source>
        <dbReference type="ARBA" id="ARBA00023180"/>
    </source>
</evidence>
<evidence type="ECO:0000259" key="11">
    <source>
        <dbReference type="Pfam" id="PF06702"/>
    </source>
</evidence>
<feature type="active site" evidence="6">
    <location>
        <position position="446"/>
    </location>
</feature>
<comment type="subcellular location">
    <subcellularLocation>
        <location evidence="1">Golgi apparatus</location>
    </subcellularLocation>
</comment>
<sequence length="602" mass="68898">PAIDLQLLPIFISESVCRERRERAQTASDQAVARYARAPAREPYGEGIVRRAIKQAVAFVDRLYSSLAHMMRLTLKRLFAAVFVIFCTTLIILALPRKGFEREWESKPPGSFESENIGGPARRFLAERSKRPTGVGDQNILPNQPPPPKLTGEFDGLDPFEFYSSPSKKVLAKLARYLKEVDWSEMKKECPQNSTLAEYWSQTKRKKVSKSDAWESFYAEIGSCDVYRNQETIDNLFNSLSTLPIKEVHIMDGGTQVKLIFTFENEKQAVFKPMRFGRNYESDPNHFYFSDFERHNAEIATFHLDKILGFRRAVPTVGRIVNITSELLEKAEKKLKKTFFVSPAKNQCFVSRCDYYCDTTHAICGSPDLKEGSVQVFLPDENAVPRKHNRSPYRRTYSKKNQLADWQTNMDYCNVEVKKDKKYAHGRRLLDLVDLHIMDFLIGNQDRHHYESFDVFSGHPAYAVHLDNGRAFGRTDFDDLDILLPLKQCCVIRPSTLKTLAEFYKNPKSLTKTLHESMSADPVFPILAYKHYPALERRLGIIMDVLSKCLDDNGSKSVVVSVFHNPKVPETDPNDYVEEEESGGDTKQQPVQVQPVRGNAIH</sequence>
<keyword evidence="8" id="KW-0464">Manganese</keyword>
<keyword evidence="5" id="KW-0325">Glycoprotein</keyword>
<comment type="caution">
    <text evidence="12">The sequence shown here is derived from an EMBL/GenBank/DDBJ whole genome shotgun (WGS) entry which is preliminary data.</text>
</comment>
<keyword evidence="10" id="KW-1133">Transmembrane helix</keyword>
<evidence type="ECO:0000256" key="2">
    <source>
        <dbReference type="ARBA" id="ARBA00006557"/>
    </source>
</evidence>
<feature type="non-terminal residue" evidence="12">
    <location>
        <position position="1"/>
    </location>
</feature>
<feature type="binding site" evidence="7">
    <location>
        <position position="256"/>
    </location>
    <ligand>
        <name>ATP</name>
        <dbReference type="ChEBI" id="CHEBI:30616"/>
    </ligand>
</feature>
<feature type="binding site" evidence="8">
    <location>
        <position position="293"/>
    </location>
    <ligand>
        <name>Mn(2+)</name>
        <dbReference type="ChEBI" id="CHEBI:29035"/>
    </ligand>
</feature>
<evidence type="ECO:0000256" key="3">
    <source>
        <dbReference type="ARBA" id="ARBA00023034"/>
    </source>
</evidence>
<dbReference type="InterPro" id="IPR024869">
    <property type="entry name" value="FAM20"/>
</dbReference>
<dbReference type="Pfam" id="PF06702">
    <property type="entry name" value="Fam20C"/>
    <property type="match status" value="1"/>
</dbReference>
<keyword evidence="3" id="KW-0333">Golgi apparatus</keyword>
<keyword evidence="7" id="KW-0547">Nucleotide-binding</keyword>
<feature type="binding site" evidence="8">
    <location>
        <position position="467"/>
    </location>
    <ligand>
        <name>Mn(2+)</name>
        <dbReference type="ChEBI" id="CHEBI:29035"/>
    </ligand>
</feature>
<feature type="compositionally biased region" description="Acidic residues" evidence="9">
    <location>
        <begin position="572"/>
        <end position="583"/>
    </location>
</feature>
<feature type="binding site" evidence="7">
    <location>
        <position position="272"/>
    </location>
    <ligand>
        <name>ATP</name>
        <dbReference type="ChEBI" id="CHEBI:30616"/>
    </ligand>
</feature>
<dbReference type="InterPro" id="IPR009581">
    <property type="entry name" value="FAM20_C"/>
</dbReference>
<reference evidence="12" key="1">
    <citation type="submission" date="2023-10" db="EMBL/GenBank/DDBJ databases">
        <title>Genome assembly of Pristionchus species.</title>
        <authorList>
            <person name="Yoshida K."/>
            <person name="Sommer R.J."/>
        </authorList>
    </citation>
    <scope>NUCLEOTIDE SEQUENCE</scope>
    <source>
        <strain evidence="12">RS0144</strain>
    </source>
</reference>
<evidence type="ECO:0000256" key="9">
    <source>
        <dbReference type="SAM" id="MobiDB-lite"/>
    </source>
</evidence>
<evidence type="ECO:0000256" key="6">
    <source>
        <dbReference type="PIRSR" id="PIRSR624869-1"/>
    </source>
</evidence>
<dbReference type="GO" id="GO:0005524">
    <property type="term" value="F:ATP binding"/>
    <property type="evidence" value="ECO:0007669"/>
    <property type="project" value="UniProtKB-KW"/>
</dbReference>
<evidence type="ECO:0000256" key="7">
    <source>
        <dbReference type="PIRSR" id="PIRSR624869-2"/>
    </source>
</evidence>
<evidence type="ECO:0000256" key="1">
    <source>
        <dbReference type="ARBA" id="ARBA00004555"/>
    </source>
</evidence>
<keyword evidence="13" id="KW-1185">Reference proteome</keyword>
<dbReference type="CDD" id="cd10314">
    <property type="entry name" value="FAM20_C"/>
    <property type="match status" value="1"/>
</dbReference>
<keyword evidence="7" id="KW-0067">ATP-binding</keyword>
<comment type="cofactor">
    <cofactor evidence="8">
        <name>Mn(2+)</name>
        <dbReference type="ChEBI" id="CHEBI:29035"/>
    </cofactor>
</comment>
<proteinExistence type="inferred from homology"/>
<feature type="binding site" evidence="7">
    <location>
        <position position="467"/>
    </location>
    <ligand>
        <name>ATP</name>
        <dbReference type="ChEBI" id="CHEBI:30616"/>
    </ligand>
</feature>
<organism evidence="12 13">
    <name type="scientific">Pristionchus entomophagus</name>
    <dbReference type="NCBI Taxonomy" id="358040"/>
    <lineage>
        <taxon>Eukaryota</taxon>
        <taxon>Metazoa</taxon>
        <taxon>Ecdysozoa</taxon>
        <taxon>Nematoda</taxon>
        <taxon>Chromadorea</taxon>
        <taxon>Rhabditida</taxon>
        <taxon>Rhabditina</taxon>
        <taxon>Diplogasteromorpha</taxon>
        <taxon>Diplogasteroidea</taxon>
        <taxon>Neodiplogasteridae</taxon>
        <taxon>Pristionchus</taxon>
    </lineage>
</organism>
<evidence type="ECO:0000256" key="4">
    <source>
        <dbReference type="ARBA" id="ARBA00023157"/>
    </source>
</evidence>